<sequence length="361" mass="39753">MSRDGNLVSWTTDSNPQSITDFVLGEKGLGQLNSSSDDSDQSYSARINAIKAEMLSPFLQQASGTLIVGMPELLLYMRHKTALGQPFTREALTAGGFSKDETDLCAGQGILRDMNLPKFQFLAGSPGGDNEPQFKMHELPSGYNFVPLQQEAAGSVETTDPGLALRTQHYTNLRRKGTRGSSPILEMSMSQFTGMQLSSRNVFVCNDRSIFRALAERGYSKLAEEIYSQQISVLMNGDFELGADRTKLSNKSEALLRDTDFLGKLAKALDVAKTGELNSPSIFGQLLARIDKDRRASHPGAMAAREGRFRKSITEIQQRPITINLQNPSSGKVKQHIKYEPRRAVCMVARAAICNTVRRGH</sequence>
<evidence type="ECO:0000313" key="2">
    <source>
        <dbReference type="Proteomes" id="UP001485043"/>
    </source>
</evidence>
<name>A0AAW1SRG3_9CHLO</name>
<protein>
    <submittedName>
        <fullName evidence="1">Uncharacterized protein</fullName>
    </submittedName>
</protein>
<gene>
    <name evidence="1" type="ORF">WJX84_001288</name>
</gene>
<organism evidence="1 2">
    <name type="scientific">Apatococcus fuscideae</name>
    <dbReference type="NCBI Taxonomy" id="2026836"/>
    <lineage>
        <taxon>Eukaryota</taxon>
        <taxon>Viridiplantae</taxon>
        <taxon>Chlorophyta</taxon>
        <taxon>core chlorophytes</taxon>
        <taxon>Trebouxiophyceae</taxon>
        <taxon>Chlorellales</taxon>
        <taxon>Chlorellaceae</taxon>
        <taxon>Apatococcus</taxon>
    </lineage>
</organism>
<accession>A0AAW1SRG3</accession>
<comment type="caution">
    <text evidence="1">The sequence shown here is derived from an EMBL/GenBank/DDBJ whole genome shotgun (WGS) entry which is preliminary data.</text>
</comment>
<proteinExistence type="predicted"/>
<reference evidence="1 2" key="1">
    <citation type="journal article" date="2024" name="Nat. Commun.">
        <title>Phylogenomics reveals the evolutionary origins of lichenization in chlorophyte algae.</title>
        <authorList>
            <person name="Puginier C."/>
            <person name="Libourel C."/>
            <person name="Otte J."/>
            <person name="Skaloud P."/>
            <person name="Haon M."/>
            <person name="Grisel S."/>
            <person name="Petersen M."/>
            <person name="Berrin J.G."/>
            <person name="Delaux P.M."/>
            <person name="Dal Grande F."/>
            <person name="Keller J."/>
        </authorList>
    </citation>
    <scope>NUCLEOTIDE SEQUENCE [LARGE SCALE GENOMIC DNA]</scope>
    <source>
        <strain evidence="1 2">SAG 2523</strain>
    </source>
</reference>
<dbReference type="EMBL" id="JALJOV010001064">
    <property type="protein sequence ID" value="KAK9855183.1"/>
    <property type="molecule type" value="Genomic_DNA"/>
</dbReference>
<dbReference type="Proteomes" id="UP001485043">
    <property type="component" value="Unassembled WGS sequence"/>
</dbReference>
<dbReference type="AlphaFoldDB" id="A0AAW1SRG3"/>
<evidence type="ECO:0000313" key="1">
    <source>
        <dbReference type="EMBL" id="KAK9855183.1"/>
    </source>
</evidence>
<keyword evidence="2" id="KW-1185">Reference proteome</keyword>